<dbReference type="Gene3D" id="3.50.50.100">
    <property type="match status" value="1"/>
</dbReference>
<reference evidence="12 13" key="1">
    <citation type="submission" date="2023-12" db="EMBL/GenBank/DDBJ databases">
        <title>Genome sequencing and assembly of bacterial species from a model synthetic community.</title>
        <authorList>
            <person name="Hogle S.L."/>
        </authorList>
    </citation>
    <scope>NUCLEOTIDE SEQUENCE [LARGE SCALE GENOMIC DNA]</scope>
    <source>
        <strain evidence="12 13">HAMBI_3031</strain>
    </source>
</reference>
<dbReference type="PRINTS" id="PR00368">
    <property type="entry name" value="FADPNR"/>
</dbReference>
<dbReference type="PANTHER" id="PTHR43706:SF47">
    <property type="entry name" value="EXTERNAL NADH-UBIQUINONE OXIDOREDUCTASE 1, MITOCHONDRIAL-RELATED"/>
    <property type="match status" value="1"/>
</dbReference>
<evidence type="ECO:0000259" key="10">
    <source>
        <dbReference type="Pfam" id="PF07992"/>
    </source>
</evidence>
<feature type="transmembrane region" description="Helical" evidence="9">
    <location>
        <begin position="375"/>
        <end position="392"/>
    </location>
</feature>
<sequence>MNASAVKKVVVVGGGFAGVNFVKRLAQHKEFEITLVDLNNYNFFPPLLYQVATGFLEPSSISYPFRKFLRNKPNVRFRMAALKQVVPAENKVILSNGELEYDLLVMATGATTNYFGMENVKQHSIPMKTLSDALAMRNLLLNRLEEASRTTDREAKRKLLTIVVAGAGPTGVEVSGMFAEMRQSIIRKDYPELGKGLSEIILVDGGDAVLGPMSVASQKYSKESLEKLGVKVMLNNRVKDFDGETVELIDGNSITTKNLIWAAGVSAIAFEGFPIESFGPGKRMLVDAFNKVQGTENIYALGDTCLQTTDEKFPKGHPQVAQVAIQQGQLLAKNLPKDFSLWKPFLYNDKGSMAIIGRNKAVADIPKPKFHFNGFLAWAVWLFIHVMSLLTVKNRIRTLVNWIIAYFSRDQSFRMIIRPQDKDKNVTA</sequence>
<keyword evidence="7" id="KW-0520">NAD</keyword>
<dbReference type="EMBL" id="CP139960">
    <property type="protein sequence ID" value="WQD36576.1"/>
    <property type="molecule type" value="Genomic_DNA"/>
</dbReference>
<name>A0ABZ0W065_9BACT</name>
<protein>
    <recommendedName>
        <fullName evidence="2">NADH:ubiquinone reductase (non-electrogenic)</fullName>
        <ecNumber evidence="2">1.6.5.9</ecNumber>
    </recommendedName>
</protein>
<gene>
    <name evidence="12" type="ORF">U0035_12950</name>
</gene>
<evidence type="ECO:0000256" key="2">
    <source>
        <dbReference type="ARBA" id="ARBA00012637"/>
    </source>
</evidence>
<dbReference type="InterPro" id="IPR023753">
    <property type="entry name" value="FAD/NAD-binding_dom"/>
</dbReference>
<evidence type="ECO:0000313" key="12">
    <source>
        <dbReference type="EMBL" id="WQD36576.1"/>
    </source>
</evidence>
<comment type="similarity">
    <text evidence="1">Belongs to the NADH dehydrogenase family.</text>
</comment>
<evidence type="ECO:0000259" key="11">
    <source>
        <dbReference type="Pfam" id="PF22366"/>
    </source>
</evidence>
<dbReference type="SUPFAM" id="SSF51905">
    <property type="entry name" value="FAD/NAD(P)-binding domain"/>
    <property type="match status" value="2"/>
</dbReference>
<keyword evidence="9" id="KW-1133">Transmembrane helix</keyword>
<dbReference type="PANTHER" id="PTHR43706">
    <property type="entry name" value="NADH DEHYDROGENASE"/>
    <property type="match status" value="1"/>
</dbReference>
<keyword evidence="3" id="KW-0285">Flavoprotein</keyword>
<evidence type="ECO:0000256" key="3">
    <source>
        <dbReference type="ARBA" id="ARBA00022630"/>
    </source>
</evidence>
<evidence type="ECO:0000256" key="9">
    <source>
        <dbReference type="SAM" id="Phobius"/>
    </source>
</evidence>
<feature type="domain" description="External alternative NADH-ubiquinone oxidoreductase-like C-terminal" evidence="11">
    <location>
        <begin position="350"/>
        <end position="407"/>
    </location>
</feature>
<keyword evidence="6 12" id="KW-0560">Oxidoreductase</keyword>
<dbReference type="PRINTS" id="PR00411">
    <property type="entry name" value="PNDRDTASEI"/>
</dbReference>
<accession>A0ABZ0W065</accession>
<dbReference type="Pfam" id="PF07992">
    <property type="entry name" value="Pyr_redox_2"/>
    <property type="match status" value="1"/>
</dbReference>
<keyword evidence="4" id="KW-0274">FAD</keyword>
<dbReference type="EC" id="1.6.5.9" evidence="2"/>
<dbReference type="Proteomes" id="UP001325680">
    <property type="component" value="Chromosome"/>
</dbReference>
<dbReference type="InterPro" id="IPR036188">
    <property type="entry name" value="FAD/NAD-bd_sf"/>
</dbReference>
<keyword evidence="5" id="KW-0809">Transit peptide</keyword>
<dbReference type="InterPro" id="IPR054585">
    <property type="entry name" value="NDH2-like_C"/>
</dbReference>
<evidence type="ECO:0000256" key="8">
    <source>
        <dbReference type="ARBA" id="ARBA00047599"/>
    </source>
</evidence>
<evidence type="ECO:0000256" key="5">
    <source>
        <dbReference type="ARBA" id="ARBA00022946"/>
    </source>
</evidence>
<evidence type="ECO:0000256" key="4">
    <source>
        <dbReference type="ARBA" id="ARBA00022827"/>
    </source>
</evidence>
<dbReference type="Pfam" id="PF22366">
    <property type="entry name" value="NDH2_C"/>
    <property type="match status" value="1"/>
</dbReference>
<dbReference type="GO" id="GO:0016491">
    <property type="term" value="F:oxidoreductase activity"/>
    <property type="evidence" value="ECO:0007669"/>
    <property type="project" value="UniProtKB-KW"/>
</dbReference>
<comment type="catalytic activity">
    <reaction evidence="8">
        <text>a quinone + NADH + H(+) = a quinol + NAD(+)</text>
        <dbReference type="Rhea" id="RHEA:46160"/>
        <dbReference type="ChEBI" id="CHEBI:15378"/>
        <dbReference type="ChEBI" id="CHEBI:24646"/>
        <dbReference type="ChEBI" id="CHEBI:57540"/>
        <dbReference type="ChEBI" id="CHEBI:57945"/>
        <dbReference type="ChEBI" id="CHEBI:132124"/>
        <dbReference type="EC" id="1.6.5.9"/>
    </reaction>
</comment>
<keyword evidence="9" id="KW-0472">Membrane</keyword>
<evidence type="ECO:0000256" key="7">
    <source>
        <dbReference type="ARBA" id="ARBA00023027"/>
    </source>
</evidence>
<evidence type="ECO:0000256" key="1">
    <source>
        <dbReference type="ARBA" id="ARBA00005272"/>
    </source>
</evidence>
<organism evidence="12 13">
    <name type="scientific">Niabella yanshanensis</name>
    <dbReference type="NCBI Taxonomy" id="577386"/>
    <lineage>
        <taxon>Bacteria</taxon>
        <taxon>Pseudomonadati</taxon>
        <taxon>Bacteroidota</taxon>
        <taxon>Chitinophagia</taxon>
        <taxon>Chitinophagales</taxon>
        <taxon>Chitinophagaceae</taxon>
        <taxon>Niabella</taxon>
    </lineage>
</organism>
<keyword evidence="9" id="KW-0812">Transmembrane</keyword>
<evidence type="ECO:0000313" key="13">
    <source>
        <dbReference type="Proteomes" id="UP001325680"/>
    </source>
</evidence>
<evidence type="ECO:0000256" key="6">
    <source>
        <dbReference type="ARBA" id="ARBA00023002"/>
    </source>
</evidence>
<keyword evidence="13" id="KW-1185">Reference proteome</keyword>
<dbReference type="RefSeq" id="WP_114790199.1">
    <property type="nucleotide sequence ID" value="NZ_CP139960.1"/>
</dbReference>
<proteinExistence type="inferred from homology"/>
<dbReference type="InterPro" id="IPR045024">
    <property type="entry name" value="NDH-2"/>
</dbReference>
<feature type="domain" description="FAD/NAD(P)-binding" evidence="10">
    <location>
        <begin position="7"/>
        <end position="328"/>
    </location>
</feature>